<keyword evidence="4" id="KW-1185">Reference proteome</keyword>
<proteinExistence type="predicted"/>
<dbReference type="Gene3D" id="2.60.40.10">
    <property type="entry name" value="Immunoglobulins"/>
    <property type="match status" value="1"/>
</dbReference>
<feature type="signal peptide" evidence="1">
    <location>
        <begin position="1"/>
        <end position="21"/>
    </location>
</feature>
<dbReference type="InterPro" id="IPR013783">
    <property type="entry name" value="Ig-like_fold"/>
</dbReference>
<evidence type="ECO:0000313" key="3">
    <source>
        <dbReference type="Ensembl" id="ENSPCEP00000017750.1"/>
    </source>
</evidence>
<evidence type="ECO:0000313" key="4">
    <source>
        <dbReference type="Proteomes" id="UP000694393"/>
    </source>
</evidence>
<accession>A0A8C8SCQ5</accession>
<dbReference type="SUPFAM" id="SSF49265">
    <property type="entry name" value="Fibronectin type III"/>
    <property type="match status" value="1"/>
</dbReference>
<protein>
    <recommendedName>
        <fullName evidence="2">Cytokine receptor common subunit beta N-terminal domain-containing protein</fullName>
    </recommendedName>
</protein>
<dbReference type="Proteomes" id="UP000694393">
    <property type="component" value="Unplaced"/>
</dbReference>
<sequence length="57" mass="6717">MVRWSQWMAAALCSLFPLAESFPMQSLRCYNDYISQSTCTWQECTAARRFLNLTLFK</sequence>
<reference evidence="3" key="1">
    <citation type="submission" date="2025-08" db="UniProtKB">
        <authorList>
            <consortium name="Ensembl"/>
        </authorList>
    </citation>
    <scope>IDENTIFICATION</scope>
</reference>
<organism evidence="3 4">
    <name type="scientific">Pelusios castaneus</name>
    <name type="common">West African mud turtle</name>
    <dbReference type="NCBI Taxonomy" id="367368"/>
    <lineage>
        <taxon>Eukaryota</taxon>
        <taxon>Metazoa</taxon>
        <taxon>Chordata</taxon>
        <taxon>Craniata</taxon>
        <taxon>Vertebrata</taxon>
        <taxon>Euteleostomi</taxon>
        <taxon>Archelosauria</taxon>
        <taxon>Testudinata</taxon>
        <taxon>Testudines</taxon>
        <taxon>Pleurodira</taxon>
        <taxon>Pelomedusidae</taxon>
        <taxon>Pelusios</taxon>
    </lineage>
</organism>
<name>A0A8C8SCQ5_9SAUR</name>
<evidence type="ECO:0000256" key="1">
    <source>
        <dbReference type="SAM" id="SignalP"/>
    </source>
</evidence>
<evidence type="ECO:0000259" key="2">
    <source>
        <dbReference type="Pfam" id="PF21460"/>
    </source>
</evidence>
<dbReference type="Ensembl" id="ENSPCET00000018363.1">
    <property type="protein sequence ID" value="ENSPCEP00000017750.1"/>
    <property type="gene ID" value="ENSPCEG00000013903.1"/>
</dbReference>
<dbReference type="InterPro" id="IPR048668">
    <property type="entry name" value="IL3RB_N"/>
</dbReference>
<dbReference type="Pfam" id="PF21460">
    <property type="entry name" value="IL3Rb_N"/>
    <property type="match status" value="1"/>
</dbReference>
<keyword evidence="1" id="KW-0732">Signal</keyword>
<feature type="chain" id="PRO_5033986715" description="Cytokine receptor common subunit beta N-terminal domain-containing protein" evidence="1">
    <location>
        <begin position="22"/>
        <end position="57"/>
    </location>
</feature>
<dbReference type="AlphaFoldDB" id="A0A8C8SCQ5"/>
<reference evidence="3" key="2">
    <citation type="submission" date="2025-09" db="UniProtKB">
        <authorList>
            <consortium name="Ensembl"/>
        </authorList>
    </citation>
    <scope>IDENTIFICATION</scope>
</reference>
<feature type="domain" description="Cytokine receptor common subunit beta N-terminal" evidence="2">
    <location>
        <begin position="23"/>
        <end position="57"/>
    </location>
</feature>
<dbReference type="InterPro" id="IPR036116">
    <property type="entry name" value="FN3_sf"/>
</dbReference>